<gene>
    <name evidence="2" type="ORF">PACLA_8A073765</name>
</gene>
<reference evidence="2" key="1">
    <citation type="submission" date="2020-04" db="EMBL/GenBank/DDBJ databases">
        <authorList>
            <person name="Alioto T."/>
            <person name="Alioto T."/>
            <person name="Gomez Garrido J."/>
        </authorList>
    </citation>
    <scope>NUCLEOTIDE SEQUENCE</scope>
    <source>
        <strain evidence="2">A484AB</strain>
    </source>
</reference>
<feature type="compositionally biased region" description="Low complexity" evidence="1">
    <location>
        <begin position="176"/>
        <end position="189"/>
    </location>
</feature>
<feature type="compositionally biased region" description="Basic residues" evidence="1">
    <location>
        <begin position="152"/>
        <end position="166"/>
    </location>
</feature>
<dbReference type="Proteomes" id="UP001152795">
    <property type="component" value="Unassembled WGS sequence"/>
</dbReference>
<accession>A0A6S7LNB2</accession>
<sequence>PGHVSSDCPARVHPTVTAQVLPEVAAQVLPEVISQVLPEVTAPVLPEIPAQVLPEITAPVLPVVTAATTAGVGTSLAVSAPVASTSLSSVTTITSAAVTVVSAACGAPVVIEEEVSATPINIGDTTSVGCVDAGAIVVPNSQQPVKSTAIGNKRRRSPGRKLKSPKSKKDCRPGHSSSAVVESGSDSEAFFSSDEHQSDDLSFSSDVFVGFNLLQPEDVPLPEDDFTDSEKTAYPLTQVTPDVPFAQRGMAVINEPEVDSQLSEESRVTNAFFANLDVFDSAATAAPEQIVD</sequence>
<evidence type="ECO:0000313" key="3">
    <source>
        <dbReference type="Proteomes" id="UP001152795"/>
    </source>
</evidence>
<dbReference type="EMBL" id="CACRXK020025252">
    <property type="protein sequence ID" value="CAB4039343.1"/>
    <property type="molecule type" value="Genomic_DNA"/>
</dbReference>
<proteinExistence type="predicted"/>
<name>A0A6S7LNB2_PARCT</name>
<keyword evidence="3" id="KW-1185">Reference proteome</keyword>
<comment type="caution">
    <text evidence="2">The sequence shown here is derived from an EMBL/GenBank/DDBJ whole genome shotgun (WGS) entry which is preliminary data.</text>
</comment>
<organism evidence="2 3">
    <name type="scientific">Paramuricea clavata</name>
    <name type="common">Red gorgonian</name>
    <name type="synonym">Violescent sea-whip</name>
    <dbReference type="NCBI Taxonomy" id="317549"/>
    <lineage>
        <taxon>Eukaryota</taxon>
        <taxon>Metazoa</taxon>
        <taxon>Cnidaria</taxon>
        <taxon>Anthozoa</taxon>
        <taxon>Octocorallia</taxon>
        <taxon>Malacalcyonacea</taxon>
        <taxon>Plexauridae</taxon>
        <taxon>Paramuricea</taxon>
    </lineage>
</organism>
<evidence type="ECO:0000313" key="2">
    <source>
        <dbReference type="EMBL" id="CAB4039343.1"/>
    </source>
</evidence>
<feature type="region of interest" description="Disordered" evidence="1">
    <location>
        <begin position="142"/>
        <end position="193"/>
    </location>
</feature>
<feature type="non-terminal residue" evidence="2">
    <location>
        <position position="1"/>
    </location>
</feature>
<protein>
    <submittedName>
        <fullName evidence="2">Uncharacterized protein</fullName>
    </submittedName>
</protein>
<evidence type="ECO:0000256" key="1">
    <source>
        <dbReference type="SAM" id="MobiDB-lite"/>
    </source>
</evidence>
<dbReference type="AlphaFoldDB" id="A0A6S7LNB2"/>